<keyword evidence="12" id="KW-0630">Potassium</keyword>
<dbReference type="GO" id="GO:0004478">
    <property type="term" value="F:methionine adenosyltransferase activity"/>
    <property type="evidence" value="ECO:0007669"/>
    <property type="project" value="UniProtKB-UniRule"/>
</dbReference>
<dbReference type="Proteomes" id="UP000315534">
    <property type="component" value="Unassembled WGS sequence"/>
</dbReference>
<dbReference type="Gene3D" id="3.30.300.10">
    <property type="match status" value="3"/>
</dbReference>
<evidence type="ECO:0000256" key="11">
    <source>
        <dbReference type="ARBA" id="ARBA00022842"/>
    </source>
</evidence>
<dbReference type="CDD" id="cd18079">
    <property type="entry name" value="S-AdoMet_synt"/>
    <property type="match status" value="1"/>
</dbReference>
<accession>A0A523XE56</accession>
<protein>
    <recommendedName>
        <fullName evidence="5 13">Methionine adenosyltransferase</fullName>
        <ecNumber evidence="5 13">2.5.1.6</ecNumber>
    </recommendedName>
</protein>
<dbReference type="Pfam" id="PF02773">
    <property type="entry name" value="S-AdoMet_synt_C"/>
    <property type="match status" value="1"/>
</dbReference>
<dbReference type="GO" id="GO:0006730">
    <property type="term" value="P:one-carbon metabolic process"/>
    <property type="evidence" value="ECO:0007669"/>
    <property type="project" value="UniProtKB-KW"/>
</dbReference>
<dbReference type="EC" id="2.5.1.6" evidence="5 13"/>
<comment type="similarity">
    <text evidence="4 14">Belongs to the AdoMet synthase family.</text>
</comment>
<dbReference type="InterPro" id="IPR022628">
    <property type="entry name" value="S-AdoMet_synt_N"/>
</dbReference>
<evidence type="ECO:0000256" key="13">
    <source>
        <dbReference type="NCBIfam" id="TIGR01034"/>
    </source>
</evidence>
<dbReference type="GO" id="GO:0046872">
    <property type="term" value="F:metal ion binding"/>
    <property type="evidence" value="ECO:0007669"/>
    <property type="project" value="UniProtKB-KW"/>
</dbReference>
<evidence type="ECO:0000313" key="18">
    <source>
        <dbReference type="EMBL" id="TET77547.1"/>
    </source>
</evidence>
<evidence type="ECO:0000256" key="14">
    <source>
        <dbReference type="RuleBase" id="RU004462"/>
    </source>
</evidence>
<evidence type="ECO:0000259" key="15">
    <source>
        <dbReference type="Pfam" id="PF00438"/>
    </source>
</evidence>
<evidence type="ECO:0000256" key="6">
    <source>
        <dbReference type="ARBA" id="ARBA00022563"/>
    </source>
</evidence>
<dbReference type="Pfam" id="PF00438">
    <property type="entry name" value="S-AdoMet_synt_N"/>
    <property type="match status" value="1"/>
</dbReference>
<sequence>MSKFAILTSESVTEGHPDKICDQISDAILDAVLSGDKEGRVACETLVTNGLVLVAGEITTSCYVDIPAIARTVVHDIGYDDPALGFDWESCAVLASIQEQSSDIKVGVDIGGAGDQGIMYGFACRDTEVLMPMPIYLAHKLARRLAEVRKKGELDHLRPDGKSQVTVEYRDGKPVRVDSVVIAAQHGESISELTLKEQVIELVVKKEIDEHLLDSKTKFFVNPTGRFVKGGPQADTGVTGRKIIVDTDGGVGSQRGGC</sequence>
<evidence type="ECO:0000256" key="1">
    <source>
        <dbReference type="ARBA" id="ARBA00001946"/>
    </source>
</evidence>
<dbReference type="AlphaFoldDB" id="A0A523XE56"/>
<keyword evidence="6" id="KW-0554">One-carbon metabolism</keyword>
<dbReference type="GO" id="GO:0005524">
    <property type="term" value="F:ATP binding"/>
    <property type="evidence" value="ECO:0007669"/>
    <property type="project" value="UniProtKB-KW"/>
</dbReference>
<evidence type="ECO:0000256" key="4">
    <source>
        <dbReference type="ARBA" id="ARBA00009685"/>
    </source>
</evidence>
<evidence type="ECO:0000256" key="2">
    <source>
        <dbReference type="ARBA" id="ARBA00001958"/>
    </source>
</evidence>
<evidence type="ECO:0000256" key="3">
    <source>
        <dbReference type="ARBA" id="ARBA00005224"/>
    </source>
</evidence>
<evidence type="ECO:0000256" key="7">
    <source>
        <dbReference type="ARBA" id="ARBA00022679"/>
    </source>
</evidence>
<dbReference type="Pfam" id="PF02772">
    <property type="entry name" value="S-AdoMet_synt_M"/>
    <property type="match status" value="1"/>
</dbReference>
<dbReference type="InterPro" id="IPR022629">
    <property type="entry name" value="S-AdoMet_synt_central"/>
</dbReference>
<dbReference type="EMBL" id="SOIP01000560">
    <property type="protein sequence ID" value="TET77547.1"/>
    <property type="molecule type" value="Genomic_DNA"/>
</dbReference>
<keyword evidence="7 18" id="KW-0808">Transferase</keyword>
<feature type="domain" description="S-adenosylmethionine synthetase N-terminal" evidence="15">
    <location>
        <begin position="6"/>
        <end position="101"/>
    </location>
</feature>
<dbReference type="SUPFAM" id="SSF55973">
    <property type="entry name" value="S-adenosylmethionine synthetase"/>
    <property type="match status" value="3"/>
</dbReference>
<proteinExistence type="inferred from homology"/>
<keyword evidence="10" id="KW-0067">ATP-binding</keyword>
<feature type="non-terminal residue" evidence="18">
    <location>
        <position position="258"/>
    </location>
</feature>
<feature type="domain" description="S-adenosylmethionine synthetase C-terminal" evidence="17">
    <location>
        <begin position="230"/>
        <end position="258"/>
    </location>
</feature>
<organism evidence="18 19">
    <name type="scientific">candidate division TA06 bacterium</name>
    <dbReference type="NCBI Taxonomy" id="2250710"/>
    <lineage>
        <taxon>Bacteria</taxon>
        <taxon>Bacteria division TA06</taxon>
    </lineage>
</organism>
<keyword evidence="8" id="KW-0479">Metal-binding</keyword>
<evidence type="ECO:0000256" key="10">
    <source>
        <dbReference type="ARBA" id="ARBA00022840"/>
    </source>
</evidence>
<keyword evidence="9" id="KW-0547">Nucleotide-binding</keyword>
<comment type="caution">
    <text evidence="18">The sequence shown here is derived from an EMBL/GenBank/DDBJ whole genome shotgun (WGS) entry which is preliminary data.</text>
</comment>
<feature type="domain" description="S-adenosylmethionine synthetase central" evidence="16">
    <location>
        <begin position="112"/>
        <end position="227"/>
    </location>
</feature>
<comment type="pathway">
    <text evidence="3">Amino-acid biosynthesis; S-adenosyl-L-methionine biosynthesis; S-adenosyl-L-methionine from L-methionine: step 1/1.</text>
</comment>
<dbReference type="InterPro" id="IPR022630">
    <property type="entry name" value="S-AdoMet_synt_C"/>
</dbReference>
<evidence type="ECO:0000256" key="12">
    <source>
        <dbReference type="ARBA" id="ARBA00022958"/>
    </source>
</evidence>
<dbReference type="NCBIfam" id="TIGR01034">
    <property type="entry name" value="metK"/>
    <property type="match status" value="1"/>
</dbReference>
<evidence type="ECO:0000256" key="9">
    <source>
        <dbReference type="ARBA" id="ARBA00022741"/>
    </source>
</evidence>
<dbReference type="PROSITE" id="PS00376">
    <property type="entry name" value="ADOMET_SYNTHASE_1"/>
    <property type="match status" value="1"/>
</dbReference>
<comment type="cofactor">
    <cofactor evidence="1">
        <name>Mg(2+)</name>
        <dbReference type="ChEBI" id="CHEBI:18420"/>
    </cofactor>
</comment>
<name>A0A523XE56_UNCT6</name>
<evidence type="ECO:0000259" key="16">
    <source>
        <dbReference type="Pfam" id="PF02772"/>
    </source>
</evidence>
<dbReference type="PANTHER" id="PTHR11964">
    <property type="entry name" value="S-ADENOSYLMETHIONINE SYNTHETASE"/>
    <property type="match status" value="1"/>
</dbReference>
<evidence type="ECO:0000256" key="8">
    <source>
        <dbReference type="ARBA" id="ARBA00022723"/>
    </source>
</evidence>
<dbReference type="GO" id="GO:0006556">
    <property type="term" value="P:S-adenosylmethionine biosynthetic process"/>
    <property type="evidence" value="ECO:0007669"/>
    <property type="project" value="UniProtKB-UniRule"/>
</dbReference>
<reference evidence="18 19" key="1">
    <citation type="submission" date="2019-03" db="EMBL/GenBank/DDBJ databases">
        <title>Metabolic potential of uncultured bacteria and archaea associated with petroleum seepage in deep-sea sediments.</title>
        <authorList>
            <person name="Dong X."/>
            <person name="Hubert C."/>
        </authorList>
    </citation>
    <scope>NUCLEOTIDE SEQUENCE [LARGE SCALE GENOMIC DNA]</scope>
    <source>
        <strain evidence="18">E29_bin36</strain>
    </source>
</reference>
<evidence type="ECO:0000259" key="17">
    <source>
        <dbReference type="Pfam" id="PF02773"/>
    </source>
</evidence>
<dbReference type="FunFam" id="3.30.300.10:FF:000003">
    <property type="entry name" value="S-adenosylmethionine synthase"/>
    <property type="match status" value="1"/>
</dbReference>
<keyword evidence="11" id="KW-0460">Magnesium</keyword>
<dbReference type="InterPro" id="IPR022631">
    <property type="entry name" value="ADOMET_SYNTHASE_CS"/>
</dbReference>
<dbReference type="InterPro" id="IPR022636">
    <property type="entry name" value="S-AdoMet_synthetase_sfam"/>
</dbReference>
<evidence type="ECO:0000256" key="5">
    <source>
        <dbReference type="ARBA" id="ARBA00012828"/>
    </source>
</evidence>
<comment type="cofactor">
    <cofactor evidence="2">
        <name>K(+)</name>
        <dbReference type="ChEBI" id="CHEBI:29103"/>
    </cofactor>
</comment>
<dbReference type="InterPro" id="IPR002133">
    <property type="entry name" value="S-AdoMet_synthetase"/>
</dbReference>
<dbReference type="UniPathway" id="UPA00315">
    <property type="reaction ID" value="UER00080"/>
</dbReference>
<evidence type="ECO:0000313" key="19">
    <source>
        <dbReference type="Proteomes" id="UP000315534"/>
    </source>
</evidence>
<gene>
    <name evidence="18" type="primary">metK</name>
    <name evidence="18" type="ORF">E3J38_09740</name>
</gene>